<dbReference type="Proteomes" id="UP000184300">
    <property type="component" value="Unassembled WGS sequence"/>
</dbReference>
<protein>
    <submittedName>
        <fullName evidence="1">Uncharacterized protein</fullName>
    </submittedName>
</protein>
<dbReference type="OrthoDB" id="10542558at2759"/>
<dbReference type="AlphaFoldDB" id="A0A1L9VCY9"/>
<proteinExistence type="predicted"/>
<accession>A0A1L9VCY9</accession>
<dbReference type="GeneID" id="34461156"/>
<reference evidence="2" key="1">
    <citation type="journal article" date="2017" name="Genome Biol.">
        <title>Comparative genomics reveals high biological diversity and specific adaptations in the industrially and medically important fungal genus Aspergillus.</title>
        <authorList>
            <person name="de Vries R.P."/>
            <person name="Riley R."/>
            <person name="Wiebenga A."/>
            <person name="Aguilar-Osorio G."/>
            <person name="Amillis S."/>
            <person name="Uchima C.A."/>
            <person name="Anderluh G."/>
            <person name="Asadollahi M."/>
            <person name="Askin M."/>
            <person name="Barry K."/>
            <person name="Battaglia E."/>
            <person name="Bayram O."/>
            <person name="Benocci T."/>
            <person name="Braus-Stromeyer S.A."/>
            <person name="Caldana C."/>
            <person name="Canovas D."/>
            <person name="Cerqueira G.C."/>
            <person name="Chen F."/>
            <person name="Chen W."/>
            <person name="Choi C."/>
            <person name="Clum A."/>
            <person name="Dos Santos R.A."/>
            <person name="Damasio A.R."/>
            <person name="Diallinas G."/>
            <person name="Emri T."/>
            <person name="Fekete E."/>
            <person name="Flipphi M."/>
            <person name="Freyberg S."/>
            <person name="Gallo A."/>
            <person name="Gournas C."/>
            <person name="Habgood R."/>
            <person name="Hainaut M."/>
            <person name="Harispe M.L."/>
            <person name="Henrissat B."/>
            <person name="Hilden K.S."/>
            <person name="Hope R."/>
            <person name="Hossain A."/>
            <person name="Karabika E."/>
            <person name="Karaffa L."/>
            <person name="Karanyi Z."/>
            <person name="Krasevec N."/>
            <person name="Kuo A."/>
            <person name="Kusch H."/>
            <person name="LaButti K."/>
            <person name="Lagendijk E.L."/>
            <person name="Lapidus A."/>
            <person name="Levasseur A."/>
            <person name="Lindquist E."/>
            <person name="Lipzen A."/>
            <person name="Logrieco A.F."/>
            <person name="MacCabe A."/>
            <person name="Maekelae M.R."/>
            <person name="Malavazi I."/>
            <person name="Melin P."/>
            <person name="Meyer V."/>
            <person name="Mielnichuk N."/>
            <person name="Miskei M."/>
            <person name="Molnar A.P."/>
            <person name="Mule G."/>
            <person name="Ngan C.Y."/>
            <person name="Orejas M."/>
            <person name="Orosz E."/>
            <person name="Ouedraogo J.P."/>
            <person name="Overkamp K.M."/>
            <person name="Park H.-S."/>
            <person name="Perrone G."/>
            <person name="Piumi F."/>
            <person name="Punt P.J."/>
            <person name="Ram A.F."/>
            <person name="Ramon A."/>
            <person name="Rauscher S."/>
            <person name="Record E."/>
            <person name="Riano-Pachon D.M."/>
            <person name="Robert V."/>
            <person name="Roehrig J."/>
            <person name="Ruller R."/>
            <person name="Salamov A."/>
            <person name="Salih N.S."/>
            <person name="Samson R.A."/>
            <person name="Sandor E."/>
            <person name="Sanguinetti M."/>
            <person name="Schuetze T."/>
            <person name="Sepcic K."/>
            <person name="Shelest E."/>
            <person name="Sherlock G."/>
            <person name="Sophianopoulou V."/>
            <person name="Squina F.M."/>
            <person name="Sun H."/>
            <person name="Susca A."/>
            <person name="Todd R.B."/>
            <person name="Tsang A."/>
            <person name="Unkles S.E."/>
            <person name="van de Wiele N."/>
            <person name="van Rossen-Uffink D."/>
            <person name="Oliveira J.V."/>
            <person name="Vesth T.C."/>
            <person name="Visser J."/>
            <person name="Yu J.-H."/>
            <person name="Zhou M."/>
            <person name="Andersen M.R."/>
            <person name="Archer D.B."/>
            <person name="Baker S.E."/>
            <person name="Benoit I."/>
            <person name="Brakhage A.A."/>
            <person name="Braus G.H."/>
            <person name="Fischer R."/>
            <person name="Frisvad J.C."/>
            <person name="Goldman G.H."/>
            <person name="Houbraken J."/>
            <person name="Oakley B."/>
            <person name="Pocsi I."/>
            <person name="Scazzocchio C."/>
            <person name="Seiboth B."/>
            <person name="vanKuyk P.A."/>
            <person name="Wortman J."/>
            <person name="Dyer P.S."/>
            <person name="Grigoriev I.V."/>
        </authorList>
    </citation>
    <scope>NUCLEOTIDE SEQUENCE [LARGE SCALE GENOMIC DNA]</scope>
    <source>
        <strain evidence="2">CBS 516.65</strain>
    </source>
</reference>
<name>A0A1L9VCY9_ASPGL</name>
<dbReference type="EMBL" id="KV878905">
    <property type="protein sequence ID" value="OJJ81712.1"/>
    <property type="molecule type" value="Genomic_DNA"/>
</dbReference>
<evidence type="ECO:0000313" key="2">
    <source>
        <dbReference type="Proteomes" id="UP000184300"/>
    </source>
</evidence>
<dbReference type="VEuPathDB" id="FungiDB:ASPGLDRAFT_38021"/>
<keyword evidence="2" id="KW-1185">Reference proteome</keyword>
<sequence length="105" mass="11334">MDWISSVEDVLHIQERQRLPPKPLYPEAPVSVPVYPPPTAAAAAAAAATAATPAASKTHGIHGSGCDDWCCLCWEEDLFARKEEYGDADVWIWKKSGHGVSGGWC</sequence>
<dbReference type="RefSeq" id="XP_022398410.1">
    <property type="nucleotide sequence ID" value="XM_022544895.1"/>
</dbReference>
<organism evidence="1 2">
    <name type="scientific">Aspergillus glaucus CBS 516.65</name>
    <dbReference type="NCBI Taxonomy" id="1160497"/>
    <lineage>
        <taxon>Eukaryota</taxon>
        <taxon>Fungi</taxon>
        <taxon>Dikarya</taxon>
        <taxon>Ascomycota</taxon>
        <taxon>Pezizomycotina</taxon>
        <taxon>Eurotiomycetes</taxon>
        <taxon>Eurotiomycetidae</taxon>
        <taxon>Eurotiales</taxon>
        <taxon>Aspergillaceae</taxon>
        <taxon>Aspergillus</taxon>
        <taxon>Aspergillus subgen. Aspergillus</taxon>
    </lineage>
</organism>
<gene>
    <name evidence="1" type="ORF">ASPGLDRAFT_38021</name>
</gene>
<evidence type="ECO:0000313" key="1">
    <source>
        <dbReference type="EMBL" id="OJJ81712.1"/>
    </source>
</evidence>